<evidence type="ECO:0000313" key="2">
    <source>
        <dbReference type="Proteomes" id="UP000177723"/>
    </source>
</evidence>
<comment type="caution">
    <text evidence="1">The sequence shown here is derived from an EMBL/GenBank/DDBJ whole genome shotgun (WGS) entry which is preliminary data.</text>
</comment>
<gene>
    <name evidence="1" type="ORF">A3F23_04150</name>
</gene>
<organism evidence="1 2">
    <name type="scientific">Candidatus Giovannonibacteria bacterium RIFCSPHIGHO2_12_FULL_43_15</name>
    <dbReference type="NCBI Taxonomy" id="1798341"/>
    <lineage>
        <taxon>Bacteria</taxon>
        <taxon>Candidatus Giovannoniibacteriota</taxon>
    </lineage>
</organism>
<dbReference type="AlphaFoldDB" id="A0A1F5WRB7"/>
<sequence length="324" mass="37020">MPIVIAYALGYRFDDSWRLRKTGGLYVTSDITGSQIHLENKLIKTTNLLQSGAFIDNLSPGIYKISVSKENYLLWEKSLEVQSQLVTETKALLIPKKNNAKVIIQGNFFGLESSIYNPVLIFTERKENEKIVRWFLPSEKEFLTDTGPLVKYSKTFELIRWLPRGIVLSLDGKSKRITFDLGAKTASIVPLEDEPSSKSEEEKVALNERLDSRKFIKAEYTENGGILKTSWLENTIYPYYFSGPEEILIRDKKIRNFEFYPGRSDALIVAYDNGIWALEIDGRQGRIIQPIYKGKEPEFKIPYGLNGIYLIDAGNLIVINLTLE</sequence>
<evidence type="ECO:0008006" key="3">
    <source>
        <dbReference type="Google" id="ProtNLM"/>
    </source>
</evidence>
<dbReference type="EMBL" id="MFHT01000011">
    <property type="protein sequence ID" value="OGF77791.1"/>
    <property type="molecule type" value="Genomic_DNA"/>
</dbReference>
<dbReference type="Proteomes" id="UP000177723">
    <property type="component" value="Unassembled WGS sequence"/>
</dbReference>
<accession>A0A1F5WRB7</accession>
<evidence type="ECO:0000313" key="1">
    <source>
        <dbReference type="EMBL" id="OGF77791.1"/>
    </source>
</evidence>
<protein>
    <recommendedName>
        <fullName evidence="3">PEGA domain-containing protein</fullName>
    </recommendedName>
</protein>
<reference evidence="1 2" key="1">
    <citation type="journal article" date="2016" name="Nat. Commun.">
        <title>Thousands of microbial genomes shed light on interconnected biogeochemical processes in an aquifer system.</title>
        <authorList>
            <person name="Anantharaman K."/>
            <person name="Brown C.T."/>
            <person name="Hug L.A."/>
            <person name="Sharon I."/>
            <person name="Castelle C.J."/>
            <person name="Probst A.J."/>
            <person name="Thomas B.C."/>
            <person name="Singh A."/>
            <person name="Wilkins M.J."/>
            <person name="Karaoz U."/>
            <person name="Brodie E.L."/>
            <person name="Williams K.H."/>
            <person name="Hubbard S.S."/>
            <person name="Banfield J.F."/>
        </authorList>
    </citation>
    <scope>NUCLEOTIDE SEQUENCE [LARGE SCALE GENOMIC DNA]</scope>
</reference>
<proteinExistence type="predicted"/>
<name>A0A1F5WRB7_9BACT</name>